<feature type="domain" description="Multiprotein bridging factor 1 N-terminal" evidence="3">
    <location>
        <begin position="10"/>
        <end position="73"/>
    </location>
</feature>
<evidence type="ECO:0000313" key="4">
    <source>
        <dbReference type="EMBL" id="THG20560.1"/>
    </source>
</evidence>
<dbReference type="Proteomes" id="UP000306102">
    <property type="component" value="Unassembled WGS sequence"/>
</dbReference>
<evidence type="ECO:0000256" key="1">
    <source>
        <dbReference type="ARBA" id="ARBA00023125"/>
    </source>
</evidence>
<keyword evidence="1" id="KW-0238">DNA-binding</keyword>
<organism evidence="4 5">
    <name type="scientific">Camellia sinensis var. sinensis</name>
    <name type="common">China tea</name>
    <dbReference type="NCBI Taxonomy" id="542762"/>
    <lineage>
        <taxon>Eukaryota</taxon>
        <taxon>Viridiplantae</taxon>
        <taxon>Streptophyta</taxon>
        <taxon>Embryophyta</taxon>
        <taxon>Tracheophyta</taxon>
        <taxon>Spermatophyta</taxon>
        <taxon>Magnoliopsida</taxon>
        <taxon>eudicotyledons</taxon>
        <taxon>Gunneridae</taxon>
        <taxon>Pentapetalae</taxon>
        <taxon>asterids</taxon>
        <taxon>Ericales</taxon>
        <taxon>Theaceae</taxon>
        <taxon>Camellia</taxon>
    </lineage>
</organism>
<dbReference type="STRING" id="542762.A0A4S4EUF0"/>
<comment type="caution">
    <text evidence="4">The sequence shown here is derived from an EMBL/GenBank/DDBJ whole genome shotgun (WGS) entry which is preliminary data.</text>
</comment>
<dbReference type="InterPro" id="IPR013729">
    <property type="entry name" value="MBF1_N"/>
</dbReference>
<reference evidence="4 5" key="1">
    <citation type="journal article" date="2018" name="Proc. Natl. Acad. Sci. U.S.A.">
        <title>Draft genome sequence of Camellia sinensis var. sinensis provides insights into the evolution of the tea genome and tea quality.</title>
        <authorList>
            <person name="Wei C."/>
            <person name="Yang H."/>
            <person name="Wang S."/>
            <person name="Zhao J."/>
            <person name="Liu C."/>
            <person name="Gao L."/>
            <person name="Xia E."/>
            <person name="Lu Y."/>
            <person name="Tai Y."/>
            <person name="She G."/>
            <person name="Sun J."/>
            <person name="Cao H."/>
            <person name="Tong W."/>
            <person name="Gao Q."/>
            <person name="Li Y."/>
            <person name="Deng W."/>
            <person name="Jiang X."/>
            <person name="Wang W."/>
            <person name="Chen Q."/>
            <person name="Zhang S."/>
            <person name="Li H."/>
            <person name="Wu J."/>
            <person name="Wang P."/>
            <person name="Li P."/>
            <person name="Shi C."/>
            <person name="Zheng F."/>
            <person name="Jian J."/>
            <person name="Huang B."/>
            <person name="Shan D."/>
            <person name="Shi M."/>
            <person name="Fang C."/>
            <person name="Yue Y."/>
            <person name="Li F."/>
            <person name="Li D."/>
            <person name="Wei S."/>
            <person name="Han B."/>
            <person name="Jiang C."/>
            <person name="Yin Y."/>
            <person name="Xia T."/>
            <person name="Zhang Z."/>
            <person name="Bennetzen J.L."/>
            <person name="Zhao S."/>
            <person name="Wan X."/>
        </authorList>
    </citation>
    <scope>NUCLEOTIDE SEQUENCE [LARGE SCALE GENOMIC DNA]</scope>
    <source>
        <strain evidence="5">cv. Shuchazao</strain>
        <tissue evidence="4">Leaf</tissue>
    </source>
</reference>
<proteinExistence type="predicted"/>
<gene>
    <name evidence="4" type="ORF">TEA_005200</name>
</gene>
<dbReference type="AlphaFoldDB" id="A0A4S4EUF0"/>
<dbReference type="EMBL" id="SDRB02001847">
    <property type="protein sequence ID" value="THG20560.1"/>
    <property type="molecule type" value="Genomic_DNA"/>
</dbReference>
<feature type="compositionally biased region" description="Low complexity" evidence="2">
    <location>
        <begin position="48"/>
        <end position="59"/>
    </location>
</feature>
<name>A0A4S4EUF0_CAMSN</name>
<feature type="region of interest" description="Disordered" evidence="2">
    <location>
        <begin position="48"/>
        <end position="80"/>
    </location>
</feature>
<evidence type="ECO:0000313" key="5">
    <source>
        <dbReference type="Proteomes" id="UP000306102"/>
    </source>
</evidence>
<dbReference type="GO" id="GO:0005634">
    <property type="term" value="C:nucleus"/>
    <property type="evidence" value="ECO:0007669"/>
    <property type="project" value="TreeGrafter"/>
</dbReference>
<protein>
    <recommendedName>
        <fullName evidence="3">Multiprotein bridging factor 1 N-terminal domain-containing protein</fullName>
    </recommendedName>
</protein>
<accession>A0A4S4EUF0</accession>
<dbReference type="GO" id="GO:0003677">
    <property type="term" value="F:DNA binding"/>
    <property type="evidence" value="ECO:0007669"/>
    <property type="project" value="UniProtKB-KW"/>
</dbReference>
<dbReference type="PANTHER" id="PTHR10245:SF124">
    <property type="entry name" value="MULTIPROTEIN-BRIDGING FACTOR 1B-LIKE"/>
    <property type="match status" value="1"/>
</dbReference>
<evidence type="ECO:0000259" key="3">
    <source>
        <dbReference type="Pfam" id="PF08523"/>
    </source>
</evidence>
<dbReference type="Pfam" id="PF08523">
    <property type="entry name" value="MBF1"/>
    <property type="match status" value="1"/>
</dbReference>
<evidence type="ECO:0000256" key="2">
    <source>
        <dbReference type="SAM" id="MobiDB-lite"/>
    </source>
</evidence>
<keyword evidence="5" id="KW-1185">Reference proteome</keyword>
<sequence>MTELGHISRDWKLVVIRKKAPTAAAHKDEKTVNAARRADAEIKTIRKANAASNKAASSSTTLNTRKLDDETERTSSSFPLKLMPRDVPNYKMDLASLRRKLLGLETPSNRSERAIAAAAGLKMTDLEVCLLTAATLCP</sequence>
<dbReference type="PANTHER" id="PTHR10245">
    <property type="entry name" value="ENDOTHELIAL DIFFERENTIATION-RELATED FACTOR 1 MULTIPROTEIN BRIDGING FACTOR 1"/>
    <property type="match status" value="1"/>
</dbReference>